<dbReference type="InterPro" id="IPR000878">
    <property type="entry name" value="4pyrrol_Mease"/>
</dbReference>
<evidence type="ECO:0000313" key="11">
    <source>
        <dbReference type="Proteomes" id="UP000201613"/>
    </source>
</evidence>
<feature type="region of interest" description="Disordered" evidence="6">
    <location>
        <begin position="602"/>
        <end position="645"/>
    </location>
</feature>
<dbReference type="UniPathway" id="UPA00148"/>
<name>A0A238LC21_9RHOB</name>
<dbReference type="Proteomes" id="UP000201613">
    <property type="component" value="Unassembled WGS sequence"/>
</dbReference>
<dbReference type="EC" id="2.1.1.131" evidence="10"/>
<comment type="pathway">
    <text evidence="1">Cofactor biosynthesis; adenosylcobalamin biosynthesis.</text>
</comment>
<feature type="domain" description="CobE/GbiG C-terminal" evidence="8">
    <location>
        <begin position="209"/>
        <end position="329"/>
    </location>
</feature>
<dbReference type="Gene3D" id="3.30.950.10">
    <property type="entry name" value="Methyltransferase, Cobalt-precorrin-4 Transmethylase, Domain 2"/>
    <property type="match status" value="1"/>
</dbReference>
<dbReference type="Gene3D" id="3.40.50.11220">
    <property type="match status" value="1"/>
</dbReference>
<dbReference type="InterPro" id="IPR036518">
    <property type="entry name" value="CobE/GbiG_C_sf"/>
</dbReference>
<dbReference type="InterPro" id="IPR035996">
    <property type="entry name" value="4pyrrol_Methylase_sf"/>
</dbReference>
<dbReference type="InterPro" id="IPR002750">
    <property type="entry name" value="CobE/GbiG_C"/>
</dbReference>
<evidence type="ECO:0000256" key="2">
    <source>
        <dbReference type="ARBA" id="ARBA00022573"/>
    </source>
</evidence>
<evidence type="ECO:0000259" key="8">
    <source>
        <dbReference type="Pfam" id="PF01890"/>
    </source>
</evidence>
<dbReference type="GO" id="GO:0009236">
    <property type="term" value="P:cobalamin biosynthetic process"/>
    <property type="evidence" value="ECO:0007669"/>
    <property type="project" value="UniProtKB-UniPathway"/>
</dbReference>
<dbReference type="Gene3D" id="3.40.1010.10">
    <property type="entry name" value="Cobalt-precorrin-4 Transmethylase, Domain 1"/>
    <property type="match status" value="1"/>
</dbReference>
<dbReference type="CDD" id="cd11646">
    <property type="entry name" value="Precorrin_3B_C17_MT"/>
    <property type="match status" value="1"/>
</dbReference>
<evidence type="ECO:0000259" key="7">
    <source>
        <dbReference type="Pfam" id="PF00590"/>
    </source>
</evidence>
<dbReference type="InterPro" id="IPR014777">
    <property type="entry name" value="4pyrrole_Mease_sub1"/>
</dbReference>
<dbReference type="InterPro" id="IPR006363">
    <property type="entry name" value="Cbl_synth_CobJ/CibH_dom"/>
</dbReference>
<dbReference type="RefSeq" id="WP_093990668.1">
    <property type="nucleotide sequence ID" value="NZ_FXZK01000001.1"/>
</dbReference>
<evidence type="ECO:0000313" key="10">
    <source>
        <dbReference type="EMBL" id="SMY06496.1"/>
    </source>
</evidence>
<dbReference type="Gene3D" id="3.30.420.180">
    <property type="entry name" value="CobE/GbiG C-terminal domain"/>
    <property type="match status" value="1"/>
</dbReference>
<dbReference type="Pfam" id="PF11760">
    <property type="entry name" value="CbiG_N"/>
    <property type="match status" value="1"/>
</dbReference>
<dbReference type="InterPro" id="IPR051810">
    <property type="entry name" value="Precorrin_MeTrfase"/>
</dbReference>
<organism evidence="10 11">
    <name type="scientific">Flavimaricola marinus</name>
    <dbReference type="NCBI Taxonomy" id="1819565"/>
    <lineage>
        <taxon>Bacteria</taxon>
        <taxon>Pseudomonadati</taxon>
        <taxon>Pseudomonadota</taxon>
        <taxon>Alphaproteobacteria</taxon>
        <taxon>Rhodobacterales</taxon>
        <taxon>Paracoccaceae</taxon>
        <taxon>Flavimaricola</taxon>
    </lineage>
</organism>
<feature type="domain" description="Cobalamin synthesis G N-terminal" evidence="9">
    <location>
        <begin position="49"/>
        <end position="128"/>
    </location>
</feature>
<keyword evidence="3 10" id="KW-0489">Methyltransferase</keyword>
<gene>
    <name evidence="10" type="primary">cobJ</name>
    <name evidence="10" type="ORF">LOM8899_00621</name>
</gene>
<sequence>MALKPVVLALSRSGEAVAHRVAEALGCAVHGREGRVDRADAWFANALDHARDLFAAGVPVVGVCASGILIRAVAPLLADKTVEPPVVSVSDDGAVVVPLLGGHRGANRLAAQIAEALGAVSAVTTAGDVALGVALDAPPAGWRLVNPWDAKEAMAILLSGAGATVDGPDAAAAEWLAGLPVGDGVRITCSPEPVQGLGPAHLQFAPQRYVLGVGCARNCSEEEMAELVAGALAEARIIPEALSSVNTLTLKADEPAMIALAAAFAVPFRLFDAAALEAETQRLANPSDVVFAEVGTHGVSEAAALAQAGPDAVLCLPKRKSAEATCAVARVDAPLVGLRGRSRGRLSVVGIGPGQASWRTPEVSSLVAQAEELVGYGLYIDLLGPLAVGKQRSDFPLGGEEDRCRYALERAGEGRDVALVCSGDAGIYAMGALVFELLDRAEDQGGVSDAARRVEVVCSPGVSALQGAAARAGAPLGHDFCAISLSDLLTPREDIVRRLKAAAEGDFVVAFYNPVSKRRRTLLAEARDILLQHRPADTPVMLASSLGRPEEEVRYRRLADLQVDEVDMLTVVLVGSSHSRLAQLGEGPRMFTPRGYARKIDGDLSGDRAGGAGGTGFGGSGSGGSAPGSATLPRDILDPKKMGAA</sequence>
<dbReference type="InterPro" id="IPR038029">
    <property type="entry name" value="GbiG_N_sf"/>
</dbReference>
<feature type="compositionally biased region" description="Basic and acidic residues" evidence="6">
    <location>
        <begin position="635"/>
        <end position="645"/>
    </location>
</feature>
<feature type="domain" description="Tetrapyrrole methylase" evidence="7">
    <location>
        <begin position="346"/>
        <end position="561"/>
    </location>
</feature>
<dbReference type="InterPro" id="IPR021744">
    <property type="entry name" value="CbiG_N"/>
</dbReference>
<dbReference type="InterPro" id="IPR014776">
    <property type="entry name" value="4pyrrole_Mease_sub2"/>
</dbReference>
<dbReference type="OrthoDB" id="9772960at2"/>
<evidence type="ECO:0000256" key="5">
    <source>
        <dbReference type="ARBA" id="ARBA00022691"/>
    </source>
</evidence>
<dbReference type="SUPFAM" id="SSF159664">
    <property type="entry name" value="CobE/GbiG C-terminal domain-like"/>
    <property type="match status" value="1"/>
</dbReference>
<feature type="compositionally biased region" description="Gly residues" evidence="6">
    <location>
        <begin position="608"/>
        <end position="626"/>
    </location>
</feature>
<evidence type="ECO:0000259" key="9">
    <source>
        <dbReference type="Pfam" id="PF11760"/>
    </source>
</evidence>
<keyword evidence="5" id="KW-0949">S-adenosyl-L-methionine</keyword>
<protein>
    <submittedName>
        <fullName evidence="10">Precorrin-3B C(17)-methyltransferase</fullName>
        <ecNumber evidence="10">2.1.1.131</ecNumber>
    </submittedName>
</protein>
<evidence type="ECO:0000256" key="4">
    <source>
        <dbReference type="ARBA" id="ARBA00022679"/>
    </source>
</evidence>
<proteinExistence type="predicted"/>
<dbReference type="PANTHER" id="PTHR47036:SF1">
    <property type="entry name" value="COBALT-FACTOR III C(17)-METHYLTRANSFERASE-RELATED"/>
    <property type="match status" value="1"/>
</dbReference>
<dbReference type="AlphaFoldDB" id="A0A238LC21"/>
<reference evidence="10 11" key="1">
    <citation type="submission" date="2017-05" db="EMBL/GenBank/DDBJ databases">
        <authorList>
            <person name="Song R."/>
            <person name="Chenine A.L."/>
            <person name="Ruprecht R.M."/>
        </authorList>
    </citation>
    <scope>NUCLEOTIDE SEQUENCE [LARGE SCALE GENOMIC DNA]</scope>
    <source>
        <strain evidence="10 11">CECT 8899</strain>
    </source>
</reference>
<dbReference type="EMBL" id="FXZK01000001">
    <property type="protein sequence ID" value="SMY06496.1"/>
    <property type="molecule type" value="Genomic_DNA"/>
</dbReference>
<dbReference type="PANTHER" id="PTHR47036">
    <property type="entry name" value="COBALT-FACTOR III C(17)-METHYLTRANSFERASE-RELATED"/>
    <property type="match status" value="1"/>
</dbReference>
<keyword evidence="2" id="KW-0169">Cobalamin biosynthesis</keyword>
<dbReference type="GO" id="GO:0032259">
    <property type="term" value="P:methylation"/>
    <property type="evidence" value="ECO:0007669"/>
    <property type="project" value="UniProtKB-KW"/>
</dbReference>
<accession>A0A238LC21</accession>
<keyword evidence="4 10" id="KW-0808">Transferase</keyword>
<dbReference type="NCBIfam" id="TIGR01466">
    <property type="entry name" value="cobJ_cbiH"/>
    <property type="match status" value="1"/>
</dbReference>
<evidence type="ECO:0000256" key="6">
    <source>
        <dbReference type="SAM" id="MobiDB-lite"/>
    </source>
</evidence>
<evidence type="ECO:0000256" key="3">
    <source>
        <dbReference type="ARBA" id="ARBA00022603"/>
    </source>
</evidence>
<dbReference type="Pfam" id="PF01890">
    <property type="entry name" value="CbiG_C"/>
    <property type="match status" value="1"/>
</dbReference>
<dbReference type="SUPFAM" id="SSF159672">
    <property type="entry name" value="CbiG N-terminal domain-like"/>
    <property type="match status" value="1"/>
</dbReference>
<dbReference type="SUPFAM" id="SSF53790">
    <property type="entry name" value="Tetrapyrrole methylase"/>
    <property type="match status" value="1"/>
</dbReference>
<dbReference type="GO" id="GO:0030789">
    <property type="term" value="F:precorrin-3B C17-methyltransferase activity"/>
    <property type="evidence" value="ECO:0007669"/>
    <property type="project" value="UniProtKB-EC"/>
</dbReference>
<evidence type="ECO:0000256" key="1">
    <source>
        <dbReference type="ARBA" id="ARBA00004953"/>
    </source>
</evidence>
<keyword evidence="11" id="KW-1185">Reference proteome</keyword>
<dbReference type="Pfam" id="PF00590">
    <property type="entry name" value="TP_methylase"/>
    <property type="match status" value="1"/>
</dbReference>